<dbReference type="AlphaFoldDB" id="A0A255GRG8"/>
<dbReference type="OrthoDB" id="2594539at2"/>
<proteinExistence type="predicted"/>
<evidence type="ECO:0000259" key="1">
    <source>
        <dbReference type="Pfam" id="PF04480"/>
    </source>
</evidence>
<comment type="caution">
    <text evidence="3">The sequence shown here is derived from an EMBL/GenBank/DDBJ whole genome shotgun (WGS) entry which is preliminary data.</text>
</comment>
<dbReference type="Gene3D" id="3.40.960.10">
    <property type="entry name" value="VSR Endonuclease"/>
    <property type="match status" value="1"/>
</dbReference>
<reference evidence="3 4" key="1">
    <citation type="submission" date="2017-07" db="EMBL/GenBank/DDBJ databases">
        <title>Draft whole genome sequences of clinical Proprionibacteriaceae strains.</title>
        <authorList>
            <person name="Bernier A.-M."/>
            <person name="Bernard K."/>
            <person name="Domingo M.-C."/>
        </authorList>
    </citation>
    <scope>NUCLEOTIDE SEQUENCE [LARGE SCALE GENOMIC DNA]</scope>
    <source>
        <strain evidence="3 4">NML 130396</strain>
    </source>
</reference>
<dbReference type="InterPro" id="IPR011335">
    <property type="entry name" value="Restrct_endonuc-II-like"/>
</dbReference>
<dbReference type="EMBL" id="NMVQ01000044">
    <property type="protein sequence ID" value="OYO18405.1"/>
    <property type="molecule type" value="Genomic_DNA"/>
</dbReference>
<organism evidence="3 4">
    <name type="scientific">Enemella dayhoffiae</name>
    <dbReference type="NCBI Taxonomy" id="2016507"/>
    <lineage>
        <taxon>Bacteria</taxon>
        <taxon>Bacillati</taxon>
        <taxon>Actinomycetota</taxon>
        <taxon>Actinomycetes</taxon>
        <taxon>Propionibacteriales</taxon>
        <taxon>Propionibacteriaceae</taxon>
        <taxon>Enemella</taxon>
    </lineage>
</organism>
<evidence type="ECO:0000313" key="3">
    <source>
        <dbReference type="EMBL" id="OYO18405.1"/>
    </source>
</evidence>
<feature type="domain" description="DUF559" evidence="1">
    <location>
        <begin position="180"/>
        <end position="269"/>
    </location>
</feature>
<dbReference type="InterPro" id="IPR007569">
    <property type="entry name" value="DUF559"/>
</dbReference>
<name>A0A255GRG8_9ACTN</name>
<protein>
    <submittedName>
        <fullName evidence="3">Uncharacterized protein</fullName>
    </submittedName>
</protein>
<gene>
    <name evidence="3" type="ORF">CGZ93_15595</name>
</gene>
<sequence length="284" mass="32074">MDVHQLLAANHGVLSAAQLRRVGVDHRETQDLVRRGVLSRVRRGWYRGGSYVSDPVLRAVRAGGALTCLPALKLAGLWTPTHHQVHVRRPEALTGPLPKGVVDCRPSGRRPPVHRAVDPIGMSLLCAGRCRSTHEFVVLLDSALDKKKLTRTELEHLLADEPRAIRRALQHVDRAESGTETLVRLRLRSRGIKLRPQAVIPGIGRVDLLVGERLVIEVDSYEHHSQGAGYEEDRPRDQQLLALGYLVIRVSYLQVLFRWAEAEASILTILRRGDHYWPRRRRRS</sequence>
<dbReference type="Pfam" id="PF04480">
    <property type="entry name" value="DUF559"/>
    <property type="match status" value="1"/>
</dbReference>
<accession>A0A255GRG8</accession>
<dbReference type="SUPFAM" id="SSF52980">
    <property type="entry name" value="Restriction endonuclease-like"/>
    <property type="match status" value="1"/>
</dbReference>
<dbReference type="Proteomes" id="UP000216311">
    <property type="component" value="Unassembled WGS sequence"/>
</dbReference>
<evidence type="ECO:0000313" key="4">
    <source>
        <dbReference type="Proteomes" id="UP000216311"/>
    </source>
</evidence>
<evidence type="ECO:0000259" key="2">
    <source>
        <dbReference type="Pfam" id="PF13338"/>
    </source>
</evidence>
<keyword evidence="4" id="KW-1185">Reference proteome</keyword>
<dbReference type="Pfam" id="PF13338">
    <property type="entry name" value="AbiEi_4"/>
    <property type="match status" value="1"/>
</dbReference>
<dbReference type="InterPro" id="IPR025159">
    <property type="entry name" value="AbiEi_N"/>
</dbReference>
<feature type="domain" description="AbiEi antitoxin N-terminal" evidence="2">
    <location>
        <begin position="5"/>
        <end position="47"/>
    </location>
</feature>
<dbReference type="RefSeq" id="WP_094365072.1">
    <property type="nucleotide sequence ID" value="NZ_NMVQ01000044.1"/>
</dbReference>